<name>A0AAD3XJ96_NEPGR</name>
<dbReference type="AlphaFoldDB" id="A0AAD3XJ96"/>
<organism evidence="1 2">
    <name type="scientific">Nepenthes gracilis</name>
    <name type="common">Slender pitcher plant</name>
    <dbReference type="NCBI Taxonomy" id="150966"/>
    <lineage>
        <taxon>Eukaryota</taxon>
        <taxon>Viridiplantae</taxon>
        <taxon>Streptophyta</taxon>
        <taxon>Embryophyta</taxon>
        <taxon>Tracheophyta</taxon>
        <taxon>Spermatophyta</taxon>
        <taxon>Magnoliopsida</taxon>
        <taxon>eudicotyledons</taxon>
        <taxon>Gunneridae</taxon>
        <taxon>Pentapetalae</taxon>
        <taxon>Caryophyllales</taxon>
        <taxon>Nepenthaceae</taxon>
        <taxon>Nepenthes</taxon>
    </lineage>
</organism>
<dbReference type="EMBL" id="BSYO01000006">
    <property type="protein sequence ID" value="GMH06598.1"/>
    <property type="molecule type" value="Genomic_DNA"/>
</dbReference>
<evidence type="ECO:0000313" key="1">
    <source>
        <dbReference type="EMBL" id="GMH06598.1"/>
    </source>
</evidence>
<dbReference type="Proteomes" id="UP001279734">
    <property type="component" value="Unassembled WGS sequence"/>
</dbReference>
<reference evidence="1" key="1">
    <citation type="submission" date="2023-05" db="EMBL/GenBank/DDBJ databases">
        <title>Nepenthes gracilis genome sequencing.</title>
        <authorList>
            <person name="Fukushima K."/>
        </authorList>
    </citation>
    <scope>NUCLEOTIDE SEQUENCE</scope>
    <source>
        <strain evidence="1">SING2019-196</strain>
    </source>
</reference>
<keyword evidence="2" id="KW-1185">Reference proteome</keyword>
<evidence type="ECO:0000313" key="2">
    <source>
        <dbReference type="Proteomes" id="UP001279734"/>
    </source>
</evidence>
<protein>
    <submittedName>
        <fullName evidence="1">Uncharacterized protein</fullName>
    </submittedName>
</protein>
<gene>
    <name evidence="1" type="ORF">Nepgr_008438</name>
</gene>
<comment type="caution">
    <text evidence="1">The sequence shown here is derived from an EMBL/GenBank/DDBJ whole genome shotgun (WGS) entry which is preliminary data.</text>
</comment>
<proteinExistence type="predicted"/>
<accession>A0AAD3XJ96</accession>
<sequence>MTVINGHPIWAALIGDRVDGMTKRKKGLSRPRQEHHPIYRKNALESQEFAARVEANCHIRDFPVVAAKRMNLSTSSPMSMFGMMACAGNNPKEMLAPCLILLGRRIPFDLWLTRAFVWRMEPLRLSGFFSRNLVPVNESMKPYREVVLRYPMARKLLAAVTRHVGLLHMEVNGVVLAVDGEGKPAARYNDRQLLLISSGNKRGQHL</sequence>